<keyword evidence="9" id="KW-1185">Reference proteome</keyword>
<dbReference type="EMBL" id="KZ501922">
    <property type="protein sequence ID" value="PKU86800.1"/>
    <property type="molecule type" value="Genomic_DNA"/>
</dbReference>
<dbReference type="Proteomes" id="UP000233837">
    <property type="component" value="Unassembled WGS sequence"/>
</dbReference>
<feature type="domain" description="Leucine-rich repeat-containing N-terminal plant-type" evidence="7">
    <location>
        <begin position="23"/>
        <end position="60"/>
    </location>
</feature>
<evidence type="ECO:0000313" key="9">
    <source>
        <dbReference type="Proteomes" id="UP000233837"/>
    </source>
</evidence>
<sequence length="340" mass="37327">MSSTFIYLLLFLPLLITAEKCNKYDKRALLSIKSALNNPYLLASWTSSSACCEWYGIQCDPGVPGNSDGSRVTSLFISTDSNVTGTIPPAIGDLPFLTTLGFHKFPNVTGNIPYSITRLTRLTFLFLTWNSLSGPIPSFLSQIPSLTDIYLAFNKFSGSIPPELAKLPFIQIFDFSRNRLTGSIPAEFGNFNKSYPPDLVLNHNSLSGDLPVSLGVPEWGKIDLSRNNFTGDASFLFGAGKSTRYIDLSRNEFAFDLSRVTFPVNLTILDLNHNKITGSIPAQINQLVDSPYFPVFNVSYNRLCGEIPAGPITATFGVDSYFHNKCLCGSPLPPCTSKQI</sequence>
<dbReference type="AlphaFoldDB" id="A0A2I0XFY2"/>
<keyword evidence="4" id="KW-0677">Repeat</keyword>
<dbReference type="InterPro" id="IPR032675">
    <property type="entry name" value="LRR_dom_sf"/>
</dbReference>
<protein>
    <submittedName>
        <fullName evidence="8">Polygalacturonase inhibitor</fullName>
    </submittedName>
</protein>
<dbReference type="GO" id="GO:0016020">
    <property type="term" value="C:membrane"/>
    <property type="evidence" value="ECO:0007669"/>
    <property type="project" value="UniProtKB-SubCell"/>
</dbReference>
<accession>A0A2I0XFY2</accession>
<feature type="signal peptide" evidence="6">
    <location>
        <begin position="1"/>
        <end position="18"/>
    </location>
</feature>
<keyword evidence="3 6" id="KW-0732">Signal</keyword>
<evidence type="ECO:0000313" key="8">
    <source>
        <dbReference type="EMBL" id="PKU86800.1"/>
    </source>
</evidence>
<dbReference type="OrthoDB" id="676979at2759"/>
<dbReference type="PANTHER" id="PTHR48060:SF21">
    <property type="entry name" value="L DOMAIN-LIKE PROTEIN"/>
    <property type="match status" value="1"/>
</dbReference>
<reference evidence="8 9" key="2">
    <citation type="journal article" date="2017" name="Nature">
        <title>The Apostasia genome and the evolution of orchids.</title>
        <authorList>
            <person name="Zhang G.Q."/>
            <person name="Liu K.W."/>
            <person name="Li Z."/>
            <person name="Lohaus R."/>
            <person name="Hsiao Y.Y."/>
            <person name="Niu S.C."/>
            <person name="Wang J.Y."/>
            <person name="Lin Y.C."/>
            <person name="Xu Q."/>
            <person name="Chen L.J."/>
            <person name="Yoshida K."/>
            <person name="Fujiwara S."/>
            <person name="Wang Z.W."/>
            <person name="Zhang Y.Q."/>
            <person name="Mitsuda N."/>
            <person name="Wang M."/>
            <person name="Liu G.H."/>
            <person name="Pecoraro L."/>
            <person name="Huang H.X."/>
            <person name="Xiao X.J."/>
            <person name="Lin M."/>
            <person name="Wu X.Y."/>
            <person name="Wu W.L."/>
            <person name="Chen Y.Y."/>
            <person name="Chang S.B."/>
            <person name="Sakamoto S."/>
            <person name="Ohme-Takagi M."/>
            <person name="Yagi M."/>
            <person name="Zeng S.J."/>
            <person name="Shen C.Y."/>
            <person name="Yeh C.M."/>
            <person name="Luo Y.B."/>
            <person name="Tsai W.C."/>
            <person name="Van de Peer Y."/>
            <person name="Liu Z.J."/>
        </authorList>
    </citation>
    <scope>NUCLEOTIDE SEQUENCE [LARGE SCALE GENOMIC DNA]</scope>
    <source>
        <tissue evidence="8">The whole plant</tissue>
    </source>
</reference>
<feature type="chain" id="PRO_5014189065" evidence="6">
    <location>
        <begin position="19"/>
        <end position="340"/>
    </location>
</feature>
<dbReference type="PANTHER" id="PTHR48060">
    <property type="entry name" value="DNA DAMAGE-REPAIR/TOLERATION PROTEIN DRT100"/>
    <property type="match status" value="1"/>
</dbReference>
<dbReference type="FunFam" id="3.80.10.10:FF:000400">
    <property type="entry name" value="Nuclear pore complex protein NUP107"/>
    <property type="match status" value="1"/>
</dbReference>
<keyword evidence="2" id="KW-0433">Leucine-rich repeat</keyword>
<dbReference type="PROSITE" id="PS51450">
    <property type="entry name" value="LRR"/>
    <property type="match status" value="1"/>
</dbReference>
<keyword evidence="5" id="KW-0472">Membrane</keyword>
<evidence type="ECO:0000256" key="4">
    <source>
        <dbReference type="ARBA" id="ARBA00022737"/>
    </source>
</evidence>
<reference evidence="8 9" key="1">
    <citation type="journal article" date="2016" name="Sci. Rep.">
        <title>The Dendrobium catenatum Lindl. genome sequence provides insights into polysaccharide synthase, floral development and adaptive evolution.</title>
        <authorList>
            <person name="Zhang G.Q."/>
            <person name="Xu Q."/>
            <person name="Bian C."/>
            <person name="Tsai W.C."/>
            <person name="Yeh C.M."/>
            <person name="Liu K.W."/>
            <person name="Yoshida K."/>
            <person name="Zhang L.S."/>
            <person name="Chang S.B."/>
            <person name="Chen F."/>
            <person name="Shi Y."/>
            <person name="Su Y.Y."/>
            <person name="Zhang Y.Q."/>
            <person name="Chen L.J."/>
            <person name="Yin Y."/>
            <person name="Lin M."/>
            <person name="Huang H."/>
            <person name="Deng H."/>
            <person name="Wang Z.W."/>
            <person name="Zhu S.L."/>
            <person name="Zhao X."/>
            <person name="Deng C."/>
            <person name="Niu S.C."/>
            <person name="Huang J."/>
            <person name="Wang M."/>
            <person name="Liu G.H."/>
            <person name="Yang H.J."/>
            <person name="Xiao X.J."/>
            <person name="Hsiao Y.Y."/>
            <person name="Wu W.L."/>
            <person name="Chen Y.Y."/>
            <person name="Mitsuda N."/>
            <person name="Ohme-Takagi M."/>
            <person name="Luo Y.B."/>
            <person name="Van de Peer Y."/>
            <person name="Liu Z.J."/>
        </authorList>
    </citation>
    <scope>NUCLEOTIDE SEQUENCE [LARGE SCALE GENOMIC DNA]</scope>
    <source>
        <tissue evidence="8">The whole plant</tissue>
    </source>
</reference>
<gene>
    <name evidence="8" type="primary">PGIP</name>
    <name evidence="8" type="ORF">MA16_Dca025400</name>
</gene>
<evidence type="ECO:0000256" key="6">
    <source>
        <dbReference type="SAM" id="SignalP"/>
    </source>
</evidence>
<dbReference type="InterPro" id="IPR053211">
    <property type="entry name" value="DNA_repair-toleration"/>
</dbReference>
<dbReference type="Pfam" id="PF00560">
    <property type="entry name" value="LRR_1"/>
    <property type="match status" value="4"/>
</dbReference>
<organism evidence="8 9">
    <name type="scientific">Dendrobium catenatum</name>
    <dbReference type="NCBI Taxonomy" id="906689"/>
    <lineage>
        <taxon>Eukaryota</taxon>
        <taxon>Viridiplantae</taxon>
        <taxon>Streptophyta</taxon>
        <taxon>Embryophyta</taxon>
        <taxon>Tracheophyta</taxon>
        <taxon>Spermatophyta</taxon>
        <taxon>Magnoliopsida</taxon>
        <taxon>Liliopsida</taxon>
        <taxon>Asparagales</taxon>
        <taxon>Orchidaceae</taxon>
        <taxon>Epidendroideae</taxon>
        <taxon>Malaxideae</taxon>
        <taxon>Dendrobiinae</taxon>
        <taxon>Dendrobium</taxon>
    </lineage>
</organism>
<comment type="subcellular location">
    <subcellularLocation>
        <location evidence="1">Membrane</location>
    </subcellularLocation>
</comment>
<dbReference type="InterPro" id="IPR013210">
    <property type="entry name" value="LRR_N_plant-typ"/>
</dbReference>
<name>A0A2I0XFY2_9ASPA</name>
<dbReference type="Pfam" id="PF08263">
    <property type="entry name" value="LRRNT_2"/>
    <property type="match status" value="1"/>
</dbReference>
<dbReference type="InterPro" id="IPR001611">
    <property type="entry name" value="Leu-rich_rpt"/>
</dbReference>
<dbReference type="SUPFAM" id="SSF52058">
    <property type="entry name" value="L domain-like"/>
    <property type="match status" value="1"/>
</dbReference>
<evidence type="ECO:0000256" key="5">
    <source>
        <dbReference type="ARBA" id="ARBA00023136"/>
    </source>
</evidence>
<dbReference type="STRING" id="906689.A0A2I0XFY2"/>
<proteinExistence type="predicted"/>
<evidence type="ECO:0000259" key="7">
    <source>
        <dbReference type="Pfam" id="PF08263"/>
    </source>
</evidence>
<evidence type="ECO:0000256" key="1">
    <source>
        <dbReference type="ARBA" id="ARBA00004370"/>
    </source>
</evidence>
<dbReference type="Gene3D" id="3.80.10.10">
    <property type="entry name" value="Ribonuclease Inhibitor"/>
    <property type="match status" value="1"/>
</dbReference>
<evidence type="ECO:0000256" key="3">
    <source>
        <dbReference type="ARBA" id="ARBA00022729"/>
    </source>
</evidence>
<evidence type="ECO:0000256" key="2">
    <source>
        <dbReference type="ARBA" id="ARBA00022614"/>
    </source>
</evidence>